<dbReference type="PANTHER" id="PTHR43174:SF2">
    <property type="entry name" value="UDP-N-ACETYLGLUCOSAMINE 2-EPIMERASE"/>
    <property type="match status" value="1"/>
</dbReference>
<dbReference type="GO" id="GO:0008761">
    <property type="term" value="F:UDP-N-acetylglucosamine 2-epimerase activity"/>
    <property type="evidence" value="ECO:0007669"/>
    <property type="project" value="UniProtKB-EC"/>
</dbReference>
<proteinExistence type="inferred from homology"/>
<evidence type="ECO:0000256" key="4">
    <source>
        <dbReference type="RuleBase" id="RU003513"/>
    </source>
</evidence>
<accession>A0A414PP84</accession>
<name>A0A414PP84_FUSMR</name>
<evidence type="ECO:0000313" key="6">
    <source>
        <dbReference type="EMBL" id="RHF70330.1"/>
    </source>
</evidence>
<keyword evidence="1 4" id="KW-0413">Isomerase</keyword>
<dbReference type="EMBL" id="QRHL01000027">
    <property type="protein sequence ID" value="RHF70330.1"/>
    <property type="molecule type" value="Genomic_DNA"/>
</dbReference>
<dbReference type="SUPFAM" id="SSF53756">
    <property type="entry name" value="UDP-Glycosyltransferase/glycogen phosphorylase"/>
    <property type="match status" value="1"/>
</dbReference>
<dbReference type="Pfam" id="PF02350">
    <property type="entry name" value="Epimerase_2"/>
    <property type="match status" value="1"/>
</dbReference>
<comment type="similarity">
    <text evidence="2 4">Belongs to the UDP-N-acetylglucosamine 2-epimerase family.</text>
</comment>
<sequence length="161" mass="18681">LTMHRRENWGKPMEKTLRAVREYLEKHEDLYLVFPMHLNPLVREVVHKVLDNFERKILIDPLEYLEFIAVMDGAHYIMTDSGGVQEEAPSLGKPTLVLRDTTERPEAIKAGTAKLVGTKYNEVIKYMELLEGELYQQMSKANNPYGDGKTSQRIREYLQSI</sequence>
<organism evidence="6 7">
    <name type="scientific">Fusobacterium mortiferum</name>
    <dbReference type="NCBI Taxonomy" id="850"/>
    <lineage>
        <taxon>Bacteria</taxon>
        <taxon>Fusobacteriati</taxon>
        <taxon>Fusobacteriota</taxon>
        <taxon>Fusobacteriia</taxon>
        <taxon>Fusobacteriales</taxon>
        <taxon>Fusobacteriaceae</taxon>
        <taxon>Fusobacterium</taxon>
    </lineage>
</organism>
<dbReference type="InterPro" id="IPR003331">
    <property type="entry name" value="UDP_GlcNAc_Epimerase_2_dom"/>
</dbReference>
<evidence type="ECO:0000256" key="2">
    <source>
        <dbReference type="ARBA" id="ARBA00038209"/>
    </source>
</evidence>
<reference evidence="6 7" key="1">
    <citation type="submission" date="2018-08" db="EMBL/GenBank/DDBJ databases">
        <title>A genome reference for cultivated species of the human gut microbiota.</title>
        <authorList>
            <person name="Zou Y."/>
            <person name="Xue W."/>
            <person name="Luo G."/>
        </authorList>
    </citation>
    <scope>NUCLEOTIDE SEQUENCE [LARGE SCALE GENOMIC DNA]</scope>
    <source>
        <strain evidence="6 7">AM25-1</strain>
    </source>
</reference>
<evidence type="ECO:0000313" key="7">
    <source>
        <dbReference type="Proteomes" id="UP000284676"/>
    </source>
</evidence>
<feature type="non-terminal residue" evidence="6">
    <location>
        <position position="1"/>
    </location>
</feature>
<dbReference type="InterPro" id="IPR029767">
    <property type="entry name" value="WecB-like"/>
</dbReference>
<protein>
    <recommendedName>
        <fullName evidence="3">UDP-N-acetylglucosamine 2-epimerase (non-hydrolyzing)</fullName>
        <ecNumber evidence="3">5.1.3.14</ecNumber>
    </recommendedName>
</protein>
<evidence type="ECO:0000256" key="1">
    <source>
        <dbReference type="ARBA" id="ARBA00023235"/>
    </source>
</evidence>
<evidence type="ECO:0000259" key="5">
    <source>
        <dbReference type="Pfam" id="PF02350"/>
    </source>
</evidence>
<gene>
    <name evidence="6" type="ORF">DW663_10870</name>
</gene>
<dbReference type="EC" id="5.1.3.14" evidence="3"/>
<dbReference type="Gene3D" id="3.40.50.2000">
    <property type="entry name" value="Glycogen Phosphorylase B"/>
    <property type="match status" value="1"/>
</dbReference>
<comment type="caution">
    <text evidence="6">The sequence shown here is derived from an EMBL/GenBank/DDBJ whole genome shotgun (WGS) entry which is preliminary data.</text>
</comment>
<dbReference type="AlphaFoldDB" id="A0A414PP84"/>
<dbReference type="RefSeq" id="WP_187107022.1">
    <property type="nucleotide sequence ID" value="NZ_QRHL01000027.1"/>
</dbReference>
<evidence type="ECO:0000256" key="3">
    <source>
        <dbReference type="ARBA" id="ARBA00038858"/>
    </source>
</evidence>
<feature type="domain" description="UDP-N-acetylglucosamine 2-epimerase" evidence="5">
    <location>
        <begin position="1"/>
        <end position="158"/>
    </location>
</feature>
<dbReference type="PANTHER" id="PTHR43174">
    <property type="entry name" value="UDP-N-ACETYLGLUCOSAMINE 2-EPIMERASE"/>
    <property type="match status" value="1"/>
</dbReference>
<dbReference type="Proteomes" id="UP000284676">
    <property type="component" value="Unassembled WGS sequence"/>
</dbReference>